<dbReference type="Pfam" id="PF00561">
    <property type="entry name" value="Abhydrolase_1"/>
    <property type="match status" value="1"/>
</dbReference>
<dbReference type="GO" id="GO:0016787">
    <property type="term" value="F:hydrolase activity"/>
    <property type="evidence" value="ECO:0007669"/>
    <property type="project" value="UniProtKB-KW"/>
</dbReference>
<evidence type="ECO:0000259" key="2">
    <source>
        <dbReference type="Pfam" id="PF00561"/>
    </source>
</evidence>
<proteinExistence type="predicted"/>
<dbReference type="SUPFAM" id="SSF53474">
    <property type="entry name" value="alpha/beta-Hydrolases"/>
    <property type="match status" value="1"/>
</dbReference>
<dbReference type="EMBL" id="JAUSYY010000001">
    <property type="protein sequence ID" value="MDQ0892523.1"/>
    <property type="molecule type" value="Genomic_DNA"/>
</dbReference>
<protein>
    <submittedName>
        <fullName evidence="3">Alpha-beta hydrolase superfamily lysophospholipase</fullName>
    </submittedName>
</protein>
<sequence>MHRRNGSAEAIGIAAIAIGLVAATVVVVAGATAAVTVHFARKVVTPVRKREEDVRIIGVDLAGEQITLAASEESRMAGRYGFWFDRDSGHARLGEVIEADDRTVRRRIESVDFGRLDRAVRGRMNGWYHLGPWELDFPYENVLVETALGPAPAWVVRTDEPSARWVIQVHGRGAQRTEGLRAVPSTREAGWNTLLISYRNDGEAPESEDRRYGLGGTEWADVVAAVDFAVEHGAEQIVLMGWSMGGMISLQAVLRSSRVRERLVGVILDSPAIDWVDILRSQGRAYGFPDELGDAVSRLLGGPFGGGLTGIAAPISVEELDPVVRADEFIVPILLMHSVDDGFVPIDGSRRFAEARPDLIEFEVFDEARHTKLWNHDPVRWNGLVRGWLERRADGVDRLGDEAEIVG</sequence>
<keyword evidence="1" id="KW-0812">Transmembrane</keyword>
<evidence type="ECO:0000313" key="4">
    <source>
        <dbReference type="Proteomes" id="UP001239083"/>
    </source>
</evidence>
<dbReference type="RefSeq" id="WP_307038516.1">
    <property type="nucleotide sequence ID" value="NZ_JAUSYY010000001.1"/>
</dbReference>
<accession>A0ABU0R395</accession>
<keyword evidence="3" id="KW-0378">Hydrolase</keyword>
<feature type="transmembrane region" description="Helical" evidence="1">
    <location>
        <begin position="12"/>
        <end position="40"/>
    </location>
</feature>
<feature type="domain" description="AB hydrolase-1" evidence="2">
    <location>
        <begin position="166"/>
        <end position="281"/>
    </location>
</feature>
<organism evidence="3 4">
    <name type="scientific">Agromyces ramosus</name>
    <dbReference type="NCBI Taxonomy" id="33879"/>
    <lineage>
        <taxon>Bacteria</taxon>
        <taxon>Bacillati</taxon>
        <taxon>Actinomycetota</taxon>
        <taxon>Actinomycetes</taxon>
        <taxon>Micrococcales</taxon>
        <taxon>Microbacteriaceae</taxon>
        <taxon>Agromyces</taxon>
    </lineage>
</organism>
<dbReference type="Gene3D" id="3.40.50.1820">
    <property type="entry name" value="alpha/beta hydrolase"/>
    <property type="match status" value="1"/>
</dbReference>
<evidence type="ECO:0000313" key="3">
    <source>
        <dbReference type="EMBL" id="MDQ0892523.1"/>
    </source>
</evidence>
<comment type="caution">
    <text evidence="3">The sequence shown here is derived from an EMBL/GenBank/DDBJ whole genome shotgun (WGS) entry which is preliminary data.</text>
</comment>
<reference evidence="3 4" key="1">
    <citation type="submission" date="2023-07" db="EMBL/GenBank/DDBJ databases">
        <title>Comparative genomics of wheat-associated soil bacteria to identify genetic determinants of phenazine resistance.</title>
        <authorList>
            <person name="Mouncey N."/>
        </authorList>
    </citation>
    <scope>NUCLEOTIDE SEQUENCE [LARGE SCALE GENOMIC DNA]</scope>
    <source>
        <strain evidence="3 4">V3I3</strain>
    </source>
</reference>
<gene>
    <name evidence="3" type="ORF">QFZ26_000078</name>
</gene>
<keyword evidence="1" id="KW-1133">Transmembrane helix</keyword>
<dbReference type="InterPro" id="IPR000073">
    <property type="entry name" value="AB_hydrolase_1"/>
</dbReference>
<dbReference type="Proteomes" id="UP001239083">
    <property type="component" value="Unassembled WGS sequence"/>
</dbReference>
<keyword evidence="1" id="KW-0472">Membrane</keyword>
<keyword evidence="4" id="KW-1185">Reference proteome</keyword>
<name>A0ABU0R395_9MICO</name>
<dbReference type="InterPro" id="IPR029058">
    <property type="entry name" value="AB_hydrolase_fold"/>
</dbReference>
<evidence type="ECO:0000256" key="1">
    <source>
        <dbReference type="SAM" id="Phobius"/>
    </source>
</evidence>